<keyword evidence="2" id="KW-1185">Reference proteome</keyword>
<evidence type="ECO:0000313" key="1">
    <source>
        <dbReference type="EMBL" id="KIO02476.1"/>
    </source>
</evidence>
<dbReference type="AlphaFoldDB" id="A0A0C3P4U4"/>
<evidence type="ECO:0000313" key="2">
    <source>
        <dbReference type="Proteomes" id="UP000054217"/>
    </source>
</evidence>
<gene>
    <name evidence="1" type="ORF">M404DRAFT_648246</name>
</gene>
<dbReference type="OrthoDB" id="3256662at2759"/>
<protein>
    <recommendedName>
        <fullName evidence="3">F-box domain-containing protein</fullName>
    </recommendedName>
</protein>
<organism evidence="1 2">
    <name type="scientific">Pisolithus tinctorius Marx 270</name>
    <dbReference type="NCBI Taxonomy" id="870435"/>
    <lineage>
        <taxon>Eukaryota</taxon>
        <taxon>Fungi</taxon>
        <taxon>Dikarya</taxon>
        <taxon>Basidiomycota</taxon>
        <taxon>Agaricomycotina</taxon>
        <taxon>Agaricomycetes</taxon>
        <taxon>Agaricomycetidae</taxon>
        <taxon>Boletales</taxon>
        <taxon>Sclerodermatineae</taxon>
        <taxon>Pisolithaceae</taxon>
        <taxon>Pisolithus</taxon>
    </lineage>
</organism>
<dbReference type="Proteomes" id="UP000054217">
    <property type="component" value="Unassembled WGS sequence"/>
</dbReference>
<dbReference type="SUPFAM" id="SSF52047">
    <property type="entry name" value="RNI-like"/>
    <property type="match status" value="1"/>
</dbReference>
<dbReference type="Gene3D" id="3.80.10.10">
    <property type="entry name" value="Ribonuclease Inhibitor"/>
    <property type="match status" value="1"/>
</dbReference>
<sequence>MFRWTVPERRVGDRNLPTIPTEIYLEIFEYLAPSGKKLSAEQTKTLTRVSGSCKLFCHIALPRIFERVDFVGLVYHRHDNLPFSRNISWCSRMAAGEDLALWGAKYTRECNFRDWQLESEGSWAVNIFAECFTSSLRHMTNLRRLTFTRCFITDNHWRAIMALRTLGELAFDKCQFTETVRLEDGIHINHPMKLGVPSIEFYEGGTHAYVAAKITF</sequence>
<proteinExistence type="predicted"/>
<reference evidence="2" key="2">
    <citation type="submission" date="2015-01" db="EMBL/GenBank/DDBJ databases">
        <title>Evolutionary Origins and Diversification of the Mycorrhizal Mutualists.</title>
        <authorList>
            <consortium name="DOE Joint Genome Institute"/>
            <consortium name="Mycorrhizal Genomics Consortium"/>
            <person name="Kohler A."/>
            <person name="Kuo A."/>
            <person name="Nagy L.G."/>
            <person name="Floudas D."/>
            <person name="Copeland A."/>
            <person name="Barry K.W."/>
            <person name="Cichocki N."/>
            <person name="Veneault-Fourrey C."/>
            <person name="LaButti K."/>
            <person name="Lindquist E.A."/>
            <person name="Lipzen A."/>
            <person name="Lundell T."/>
            <person name="Morin E."/>
            <person name="Murat C."/>
            <person name="Riley R."/>
            <person name="Ohm R."/>
            <person name="Sun H."/>
            <person name="Tunlid A."/>
            <person name="Henrissat B."/>
            <person name="Grigoriev I.V."/>
            <person name="Hibbett D.S."/>
            <person name="Martin F."/>
        </authorList>
    </citation>
    <scope>NUCLEOTIDE SEQUENCE [LARGE SCALE GENOMIC DNA]</scope>
    <source>
        <strain evidence="2">Marx 270</strain>
    </source>
</reference>
<dbReference type="InterPro" id="IPR032675">
    <property type="entry name" value="LRR_dom_sf"/>
</dbReference>
<accession>A0A0C3P4U4</accession>
<evidence type="ECO:0008006" key="3">
    <source>
        <dbReference type="Google" id="ProtNLM"/>
    </source>
</evidence>
<dbReference type="InParanoid" id="A0A0C3P4U4"/>
<dbReference type="HOGENOM" id="CLU_067874_1_0_1"/>
<dbReference type="EMBL" id="KN831981">
    <property type="protein sequence ID" value="KIO02476.1"/>
    <property type="molecule type" value="Genomic_DNA"/>
</dbReference>
<reference evidence="1 2" key="1">
    <citation type="submission" date="2014-04" db="EMBL/GenBank/DDBJ databases">
        <authorList>
            <consortium name="DOE Joint Genome Institute"/>
            <person name="Kuo A."/>
            <person name="Kohler A."/>
            <person name="Costa M.D."/>
            <person name="Nagy L.G."/>
            <person name="Floudas D."/>
            <person name="Copeland A."/>
            <person name="Barry K.W."/>
            <person name="Cichocki N."/>
            <person name="Veneault-Fourrey C."/>
            <person name="LaButti K."/>
            <person name="Lindquist E.A."/>
            <person name="Lipzen A."/>
            <person name="Lundell T."/>
            <person name="Morin E."/>
            <person name="Murat C."/>
            <person name="Sun H."/>
            <person name="Tunlid A."/>
            <person name="Henrissat B."/>
            <person name="Grigoriev I.V."/>
            <person name="Hibbett D.S."/>
            <person name="Martin F."/>
            <person name="Nordberg H.P."/>
            <person name="Cantor M.N."/>
            <person name="Hua S.X."/>
        </authorList>
    </citation>
    <scope>NUCLEOTIDE SEQUENCE [LARGE SCALE GENOMIC DNA]</scope>
    <source>
        <strain evidence="1 2">Marx 270</strain>
    </source>
</reference>
<name>A0A0C3P4U4_PISTI</name>